<dbReference type="GO" id="GO:0016757">
    <property type="term" value="F:glycosyltransferase activity"/>
    <property type="evidence" value="ECO:0007669"/>
    <property type="project" value="UniProtKB-KW"/>
</dbReference>
<comment type="caution">
    <text evidence="2">The sequence shown here is derived from an EMBL/GenBank/DDBJ whole genome shotgun (WGS) entry which is preliminary data.</text>
</comment>
<sequence length="156" mass="17550">TSIVLPEHADDLLLRITALAHGPSSFRWTLPFNGRNSRGWVRHIEHSLVISTISKYDAFFLPSRGENFGHAIAESLSAGTPVLISDQTPWNDVGEHNAGWALSLDHPSEFVAVIESMSQDSNEIRHERNVSATKYYLYKSNQIPAVDQNRRMLKQP</sequence>
<keyword evidence="2" id="KW-0808">Transferase</keyword>
<organism evidence="2 3">
    <name type="scientific">Glycocaulis abyssi</name>
    <dbReference type="NCBI Taxonomy" id="1433403"/>
    <lineage>
        <taxon>Bacteria</taxon>
        <taxon>Pseudomonadati</taxon>
        <taxon>Pseudomonadota</taxon>
        <taxon>Alphaproteobacteria</taxon>
        <taxon>Maricaulales</taxon>
        <taxon>Maricaulaceae</taxon>
        <taxon>Glycocaulis</taxon>
    </lineage>
</organism>
<dbReference type="Proteomes" id="UP001596024">
    <property type="component" value="Unassembled WGS sequence"/>
</dbReference>
<evidence type="ECO:0000259" key="1">
    <source>
        <dbReference type="Pfam" id="PF00534"/>
    </source>
</evidence>
<proteinExistence type="predicted"/>
<gene>
    <name evidence="2" type="ORF">ACFPB0_14090</name>
</gene>
<dbReference type="Gene3D" id="3.40.50.2000">
    <property type="entry name" value="Glycogen Phosphorylase B"/>
    <property type="match status" value="1"/>
</dbReference>
<evidence type="ECO:0000313" key="2">
    <source>
        <dbReference type="EMBL" id="MFC4726422.1"/>
    </source>
</evidence>
<dbReference type="EC" id="2.4.-.-" evidence="2"/>
<feature type="domain" description="Glycosyl transferase family 1" evidence="1">
    <location>
        <begin position="40"/>
        <end position="126"/>
    </location>
</feature>
<feature type="non-terminal residue" evidence="2">
    <location>
        <position position="1"/>
    </location>
</feature>
<protein>
    <submittedName>
        <fullName evidence="2">Glycosyltransferase</fullName>
        <ecNumber evidence="2">2.4.-.-</ecNumber>
    </submittedName>
</protein>
<reference evidence="3" key="1">
    <citation type="journal article" date="2019" name="Int. J. Syst. Evol. Microbiol.">
        <title>The Global Catalogue of Microorganisms (GCM) 10K type strain sequencing project: providing services to taxonomists for standard genome sequencing and annotation.</title>
        <authorList>
            <consortium name="The Broad Institute Genomics Platform"/>
            <consortium name="The Broad Institute Genome Sequencing Center for Infectious Disease"/>
            <person name="Wu L."/>
            <person name="Ma J."/>
        </authorList>
    </citation>
    <scope>NUCLEOTIDE SEQUENCE [LARGE SCALE GENOMIC DNA]</scope>
    <source>
        <strain evidence="3">CCUG 62981</strain>
    </source>
</reference>
<dbReference type="EMBL" id="JBHSGQ010000012">
    <property type="protein sequence ID" value="MFC4726422.1"/>
    <property type="molecule type" value="Genomic_DNA"/>
</dbReference>
<accession>A0ABV9NDF8</accession>
<name>A0ABV9NDF8_9PROT</name>
<dbReference type="InterPro" id="IPR001296">
    <property type="entry name" value="Glyco_trans_1"/>
</dbReference>
<dbReference type="Pfam" id="PF00534">
    <property type="entry name" value="Glycos_transf_1"/>
    <property type="match status" value="1"/>
</dbReference>
<dbReference type="RefSeq" id="WP_382437082.1">
    <property type="nucleotide sequence ID" value="NZ_JBHSGQ010000012.1"/>
</dbReference>
<keyword evidence="2" id="KW-0328">Glycosyltransferase</keyword>
<dbReference type="SUPFAM" id="SSF53756">
    <property type="entry name" value="UDP-Glycosyltransferase/glycogen phosphorylase"/>
    <property type="match status" value="1"/>
</dbReference>
<evidence type="ECO:0000313" key="3">
    <source>
        <dbReference type="Proteomes" id="UP001596024"/>
    </source>
</evidence>
<keyword evidence="3" id="KW-1185">Reference proteome</keyword>